<feature type="compositionally biased region" description="Low complexity" evidence="5">
    <location>
        <begin position="581"/>
        <end position="593"/>
    </location>
</feature>
<dbReference type="GO" id="GO:0005524">
    <property type="term" value="F:ATP binding"/>
    <property type="evidence" value="ECO:0007669"/>
    <property type="project" value="UniProtKB-KW"/>
</dbReference>
<evidence type="ECO:0000256" key="4">
    <source>
        <dbReference type="ARBA" id="ARBA00022840"/>
    </source>
</evidence>
<keyword evidence="3" id="KW-0496">Mitochondrion</keyword>
<comment type="subcellular location">
    <subcellularLocation>
        <location evidence="1">Mitochondrion outer membrane</location>
        <topology evidence="1">Single-pass membrane protein</topology>
    </subcellularLocation>
</comment>
<dbReference type="Pfam" id="PF00004">
    <property type="entry name" value="AAA"/>
    <property type="match status" value="1"/>
</dbReference>
<keyword evidence="7" id="KW-0378">Hydrolase</keyword>
<evidence type="ECO:0000256" key="2">
    <source>
        <dbReference type="ARBA" id="ARBA00022741"/>
    </source>
</evidence>
<evidence type="ECO:0000256" key="1">
    <source>
        <dbReference type="ARBA" id="ARBA00004572"/>
    </source>
</evidence>
<evidence type="ECO:0000256" key="5">
    <source>
        <dbReference type="SAM" id="MobiDB-lite"/>
    </source>
</evidence>
<keyword evidence="2" id="KW-0547">Nucleotide-binding</keyword>
<dbReference type="InterPro" id="IPR051701">
    <property type="entry name" value="Mito_OM_Translocase_MSP1"/>
</dbReference>
<dbReference type="EMBL" id="KQ964254">
    <property type="protein sequence ID" value="KXJ89642.1"/>
    <property type="molecule type" value="Genomic_DNA"/>
</dbReference>
<dbReference type="Gene3D" id="3.40.50.300">
    <property type="entry name" value="P-loop containing nucleotide triphosphate hydrolases"/>
    <property type="match status" value="1"/>
</dbReference>
<proteinExistence type="predicted"/>
<dbReference type="InterPro" id="IPR027417">
    <property type="entry name" value="P-loop_NTPase"/>
</dbReference>
<keyword evidence="8" id="KW-1185">Reference proteome</keyword>
<dbReference type="OrthoDB" id="39734at2759"/>
<dbReference type="SUPFAM" id="SSF52540">
    <property type="entry name" value="P-loop containing nucleoside triphosphate hydrolases"/>
    <property type="match status" value="1"/>
</dbReference>
<feature type="region of interest" description="Disordered" evidence="5">
    <location>
        <begin position="534"/>
        <end position="610"/>
    </location>
</feature>
<gene>
    <name evidence="7" type="ORF">Micbo1qcDRAFT_164934</name>
</gene>
<dbReference type="GO" id="GO:0016887">
    <property type="term" value="F:ATP hydrolysis activity"/>
    <property type="evidence" value="ECO:0007669"/>
    <property type="project" value="InterPro"/>
</dbReference>
<feature type="compositionally biased region" description="Pro residues" evidence="5">
    <location>
        <begin position="594"/>
        <end position="604"/>
    </location>
</feature>
<dbReference type="InterPro" id="IPR041569">
    <property type="entry name" value="AAA_lid_3"/>
</dbReference>
<evidence type="ECO:0000259" key="6">
    <source>
        <dbReference type="SMART" id="SM00382"/>
    </source>
</evidence>
<feature type="domain" description="AAA+ ATPase" evidence="6">
    <location>
        <begin position="336"/>
        <end position="476"/>
    </location>
</feature>
<evidence type="ECO:0000256" key="3">
    <source>
        <dbReference type="ARBA" id="ARBA00022787"/>
    </source>
</evidence>
<dbReference type="STRING" id="196109.A0A136IXH0"/>
<protein>
    <submittedName>
        <fullName evidence="7">p-loop containing nucleoside triphosphate hydrolase protein</fullName>
    </submittedName>
</protein>
<dbReference type="PANTHER" id="PTHR45644:SF56">
    <property type="entry name" value="AAA ATPASE, PUTATIVE (AFU_ORTHOLOGUE AFUA_2G12920)-RELATED"/>
    <property type="match status" value="1"/>
</dbReference>
<dbReference type="InterPro" id="IPR003593">
    <property type="entry name" value="AAA+_ATPase"/>
</dbReference>
<dbReference type="AlphaFoldDB" id="A0A136IXH0"/>
<reference evidence="8" key="1">
    <citation type="submission" date="2016-02" db="EMBL/GenBank/DDBJ databases">
        <title>Draft genome sequence of Microdochium bolleyi, a fungal endophyte of beachgrass.</title>
        <authorList>
            <consortium name="DOE Joint Genome Institute"/>
            <person name="David A.S."/>
            <person name="May G."/>
            <person name="Haridas S."/>
            <person name="Lim J."/>
            <person name="Wang M."/>
            <person name="Labutti K."/>
            <person name="Lipzen A."/>
            <person name="Barry K."/>
            <person name="Grigoriev I.V."/>
        </authorList>
    </citation>
    <scope>NUCLEOTIDE SEQUENCE [LARGE SCALE GENOMIC DNA]</scope>
    <source>
        <strain evidence="8">J235TASD1</strain>
    </source>
</reference>
<dbReference type="InterPro" id="IPR003959">
    <property type="entry name" value="ATPase_AAA_core"/>
</dbReference>
<feature type="compositionally biased region" description="Low complexity" evidence="5">
    <location>
        <begin position="546"/>
        <end position="572"/>
    </location>
</feature>
<dbReference type="SMART" id="SM00382">
    <property type="entry name" value="AAA"/>
    <property type="match status" value="1"/>
</dbReference>
<evidence type="ECO:0000313" key="7">
    <source>
        <dbReference type="EMBL" id="KXJ89642.1"/>
    </source>
</evidence>
<name>A0A136IXH0_9PEZI</name>
<keyword evidence="3" id="KW-1000">Mitochondrion outer membrane</keyword>
<dbReference type="Gene3D" id="1.10.8.60">
    <property type="match status" value="1"/>
</dbReference>
<dbReference type="GO" id="GO:0005741">
    <property type="term" value="C:mitochondrial outer membrane"/>
    <property type="evidence" value="ECO:0007669"/>
    <property type="project" value="UniProtKB-SubCell"/>
</dbReference>
<dbReference type="PANTHER" id="PTHR45644">
    <property type="entry name" value="AAA ATPASE, PUTATIVE (AFU_ORTHOLOGUE AFUA_2G12920)-RELATED-RELATED"/>
    <property type="match status" value="1"/>
</dbReference>
<keyword evidence="3" id="KW-0472">Membrane</keyword>
<dbReference type="Proteomes" id="UP000070501">
    <property type="component" value="Unassembled WGS sequence"/>
</dbReference>
<dbReference type="InParanoid" id="A0A136IXH0"/>
<organism evidence="7 8">
    <name type="scientific">Microdochium bolleyi</name>
    <dbReference type="NCBI Taxonomy" id="196109"/>
    <lineage>
        <taxon>Eukaryota</taxon>
        <taxon>Fungi</taxon>
        <taxon>Dikarya</taxon>
        <taxon>Ascomycota</taxon>
        <taxon>Pezizomycotina</taxon>
        <taxon>Sordariomycetes</taxon>
        <taxon>Xylariomycetidae</taxon>
        <taxon>Xylariales</taxon>
        <taxon>Microdochiaceae</taxon>
        <taxon>Microdochium</taxon>
    </lineage>
</organism>
<keyword evidence="4" id="KW-0067">ATP-binding</keyword>
<sequence length="675" mass="72496">MMDQYLNGSSSQEKNDERWEDLKLNTAIEEILHTALPEDPKRPLLVHVHDFVALSMDSESGNALLGRLRRITDKLWLDGRKVALLGSCSPLGAPEPYHDALAATTATERVVNIVCMPFSMPGPQDPKSAAPLPHSDSIDLWLENMVNLGNVLAALVPEHADALLDIPAELAKDPAASLDKTPWQFLPEWTSGILPLPEIYRAATVIIGSSVDSDDLASLKRWSTSMMVIHQTDEFGVSQTMALRELYRSRDKGSQNGGGGIFAAMGKIANQQQGGGADGGDHEKRLLSGLIQAKDIRTTFKDVHAPKETIESIQMLTTLSLIRPEAFSYGVLATDRIPGCLLYGPPGTGKTLLAKAVAKESGANMIEVSGASINNMYVGESEKNVRALFQLAKKKSPAVIFIDEADALLGSRGGGGGGGGGGSRGSRRETLNQFLREWDGMEQTKAFIMVATNRPFDLDEAVLRRLPRRLLIDLPTEKDRAAILGIHLKGETLDGGVDLAQLAKQTPLYSGSDLKNVCVAAAMAAVKEEIEGAALGGGSGGHESTDANSNSNPNPDDDNNNSGRNSDRSASPSSPPDNDGDPSQHPPQAEAPPASAPPPPPPPRRVLRQRHFDKALKEISASMSDDMATLAAIKKFDERYGDGMKRKPKKGMGFDILKGEEAAGRDVNEGRVRRI</sequence>
<dbReference type="Pfam" id="PF17862">
    <property type="entry name" value="AAA_lid_3"/>
    <property type="match status" value="1"/>
</dbReference>
<accession>A0A136IXH0</accession>
<evidence type="ECO:0000313" key="8">
    <source>
        <dbReference type="Proteomes" id="UP000070501"/>
    </source>
</evidence>